<dbReference type="GeneID" id="40525283"/>
<evidence type="ECO:0000256" key="8">
    <source>
        <dbReference type="ARBA" id="ARBA00022741"/>
    </source>
</evidence>
<dbReference type="InterPro" id="IPR043502">
    <property type="entry name" value="DNA/RNA_pol_sf"/>
</dbReference>
<dbReference type="GO" id="GO:0019028">
    <property type="term" value="C:viral capsid"/>
    <property type="evidence" value="ECO:0007669"/>
    <property type="project" value="UniProtKB-KW"/>
</dbReference>
<dbReference type="GO" id="GO:0006351">
    <property type="term" value="P:DNA-templated transcription"/>
    <property type="evidence" value="ECO:0007669"/>
    <property type="project" value="InterPro"/>
</dbReference>
<dbReference type="GO" id="GO:0003723">
    <property type="term" value="F:RNA binding"/>
    <property type="evidence" value="ECO:0007669"/>
    <property type="project" value="InterPro"/>
</dbReference>
<dbReference type="InterPro" id="IPR043128">
    <property type="entry name" value="Rev_trsase/Diguanyl_cyclase"/>
</dbReference>
<organism evidence="15 16">
    <name type="scientific">Cypripedium virus Y</name>
    <dbReference type="NCBI Taxonomy" id="104389"/>
    <lineage>
        <taxon>Viruses</taxon>
        <taxon>Riboviria</taxon>
        <taxon>Orthornavirae</taxon>
        <taxon>Pisuviricota</taxon>
        <taxon>Stelpaviricetes</taxon>
        <taxon>Patatavirales</taxon>
        <taxon>Potyviridae</taxon>
        <taxon>Potyvirus</taxon>
        <taxon>Potyvirus cypripedii</taxon>
    </lineage>
</organism>
<keyword evidence="8" id="KW-0547">Nucleotide-binding</keyword>
<evidence type="ECO:0000256" key="7">
    <source>
        <dbReference type="ARBA" id="ARBA00022695"/>
    </source>
</evidence>
<dbReference type="InterPro" id="IPR007094">
    <property type="entry name" value="RNA-dir_pol_PSvirus"/>
</dbReference>
<feature type="region of interest" description="Disordered" evidence="13">
    <location>
        <begin position="220"/>
        <end position="251"/>
    </location>
</feature>
<dbReference type="EMBL" id="AF185954">
    <property type="protein sequence ID" value="AAF00516.1"/>
    <property type="molecule type" value="Genomic_RNA"/>
</dbReference>
<evidence type="ECO:0000256" key="5">
    <source>
        <dbReference type="ARBA" id="ARBA00022561"/>
    </source>
</evidence>
<dbReference type="Gene3D" id="3.30.70.270">
    <property type="match status" value="1"/>
</dbReference>
<evidence type="ECO:0000256" key="12">
    <source>
        <dbReference type="RuleBase" id="RU003351"/>
    </source>
</evidence>
<evidence type="ECO:0000256" key="3">
    <source>
        <dbReference type="ARBA" id="ARBA00020107"/>
    </source>
</evidence>
<keyword evidence="4" id="KW-0696">RNA-directed RNA polymerase</keyword>
<dbReference type="GO" id="GO:0003968">
    <property type="term" value="F:RNA-directed RNA polymerase activity"/>
    <property type="evidence" value="ECO:0007669"/>
    <property type="project" value="UniProtKB-KW"/>
</dbReference>
<evidence type="ECO:0000256" key="11">
    <source>
        <dbReference type="ARBA" id="ARBA00029405"/>
    </source>
</evidence>
<dbReference type="KEGG" id="vg:40525283"/>
<evidence type="ECO:0000256" key="6">
    <source>
        <dbReference type="ARBA" id="ARBA00022679"/>
    </source>
</evidence>
<dbReference type="Proteomes" id="UP000232566">
    <property type="component" value="Segment"/>
</dbReference>
<dbReference type="RefSeq" id="YP_009665130.1">
    <property type="nucleotide sequence ID" value="NC_043146.1"/>
</dbReference>
<comment type="function">
    <text evidence="11">Involved in aphid transmission, cell-to-cell and systemis movement, encapsidation of the viral RNA and in the regulation of viral RNA amplification.</text>
</comment>
<feature type="non-terminal residue" evidence="15">
    <location>
        <position position="1"/>
    </location>
</feature>
<accession>Q9QDL8</accession>
<sequence length="478" mass="54313">GNNSGQPSTVVDNTLMVILAMHYTLLKCGIPSERHDDMCKYYANGDDLIIAIHPDYKDLLDNFSDHFSTLGLKYNFDSRHTDKADLWFMSHKSILVDGMYIPKLEPERIVSIIQWDRATFPEHRLEAICAAMIESWGYTQLTHEIRKFYKWVLEQAPYNELAREGRAPYVAETALRNLYTSRAPAPSELEIYYAAINEHAAQEQTDVVFHQSGSDKMDAGLARTDKASDGSGNKQAITRQPDRDVNVGTSGGFNVPRTKAISSKLVLPKSKGKVVLNMNHLLAYVPSQVDISNTRSTHQQFTTWYEGIKNDYDITDEGMSILMNGLMVWCIENGTSPNINGVWVMMDGEEQVEYPIKPLIDHARPTLRQIMAHFSNVAEAYIEKRNNEKAYMPRYGLQRGLNDMSLARYAFDFYEMTSNAPARAREAHMQMKAAALVNATTRLFGLDGNVNGKEEDTERHTVEDVNRHQHYLHGSRNF</sequence>
<keyword evidence="10" id="KW-0693">Viral RNA replication</keyword>
<comment type="similarity">
    <text evidence="2 12">Belongs to the potyviridae genome polyprotein family.</text>
</comment>
<keyword evidence="9" id="KW-0946">Virion</keyword>
<dbReference type="InterPro" id="IPR001592">
    <property type="entry name" value="Poty_coat"/>
</dbReference>
<keyword evidence="16" id="KW-1185">Reference proteome</keyword>
<evidence type="ECO:0000256" key="10">
    <source>
        <dbReference type="ARBA" id="ARBA00022953"/>
    </source>
</evidence>
<dbReference type="GO" id="GO:0000166">
    <property type="term" value="F:nucleotide binding"/>
    <property type="evidence" value="ECO:0007669"/>
    <property type="project" value="UniProtKB-KW"/>
</dbReference>
<keyword evidence="5" id="KW-0167">Capsid protein</keyword>
<dbReference type="SUPFAM" id="SSF56672">
    <property type="entry name" value="DNA/RNA polymerases"/>
    <property type="match status" value="1"/>
</dbReference>
<evidence type="ECO:0000256" key="9">
    <source>
        <dbReference type="ARBA" id="ARBA00022844"/>
    </source>
</evidence>
<evidence type="ECO:0000259" key="14">
    <source>
        <dbReference type="PROSITE" id="PS50507"/>
    </source>
</evidence>
<dbReference type="InterPro" id="IPR001205">
    <property type="entry name" value="RNA-dir_pol_C"/>
</dbReference>
<dbReference type="Pfam" id="PF00680">
    <property type="entry name" value="RdRP_1"/>
    <property type="match status" value="1"/>
</dbReference>
<dbReference type="Pfam" id="PF00767">
    <property type="entry name" value="Poty_coat"/>
    <property type="match status" value="1"/>
</dbReference>
<reference evidence="15 16" key="1">
    <citation type="submission" date="1999-09" db="EMBL/GenBank/DDBJ databases">
        <authorList>
            <person name="Mackenzie A.M."/>
            <person name="Gibbs A.J."/>
        </authorList>
    </citation>
    <scope>NUCLEOTIDE SEQUENCE [LARGE SCALE GENOMIC DNA]</scope>
    <source>
        <strain evidence="15">CP</strain>
    </source>
</reference>
<evidence type="ECO:0000256" key="13">
    <source>
        <dbReference type="SAM" id="MobiDB-lite"/>
    </source>
</evidence>
<evidence type="ECO:0000313" key="16">
    <source>
        <dbReference type="Proteomes" id="UP000232566"/>
    </source>
</evidence>
<dbReference type="GO" id="GO:0039694">
    <property type="term" value="P:viral RNA genome replication"/>
    <property type="evidence" value="ECO:0007669"/>
    <property type="project" value="InterPro"/>
</dbReference>
<dbReference type="PROSITE" id="PS50507">
    <property type="entry name" value="RDRP_SSRNA_POS"/>
    <property type="match status" value="1"/>
</dbReference>
<proteinExistence type="inferred from homology"/>
<comment type="subcellular location">
    <subcellularLocation>
        <location evidence="1">Virion</location>
    </subcellularLocation>
</comment>
<evidence type="ECO:0000313" key="15">
    <source>
        <dbReference type="EMBL" id="AAF00516.1"/>
    </source>
</evidence>
<reference evidence="15 16" key="2">
    <citation type="submission" date="1999-10" db="EMBL/GenBank/DDBJ databases">
        <title>Viruses of orchids: identification, biology and control.</title>
        <authorList>
            <person name="Gibbs A."/>
            <person name="Mackenzie A."/>
            <person name="Nightingale M."/>
            <person name="Wilson C."/>
            <person name="Blanchfield A."/>
            <person name="Kitajima E."/>
            <person name="Clements M."/>
        </authorList>
    </citation>
    <scope>NUCLEOTIDE SEQUENCE [LARGE SCALE GENOMIC DNA]</scope>
    <source>
        <strain evidence="15">CP</strain>
    </source>
</reference>
<name>Q9QDL8_9POTV</name>
<keyword evidence="7" id="KW-0548">Nucleotidyltransferase</keyword>
<keyword evidence="6" id="KW-0808">Transferase</keyword>
<evidence type="ECO:0000256" key="4">
    <source>
        <dbReference type="ARBA" id="ARBA00022484"/>
    </source>
</evidence>
<evidence type="ECO:0000256" key="1">
    <source>
        <dbReference type="ARBA" id="ARBA00004328"/>
    </source>
</evidence>
<feature type="domain" description="RdRp catalytic" evidence="14">
    <location>
        <begin position="1"/>
        <end position="60"/>
    </location>
</feature>
<evidence type="ECO:0000256" key="2">
    <source>
        <dbReference type="ARBA" id="ARBA00006064"/>
    </source>
</evidence>
<protein>
    <recommendedName>
        <fullName evidence="3">Genome polyprotein</fullName>
    </recommendedName>
</protein>